<comment type="caution">
    <text evidence="3">The sequence shown here is derived from an EMBL/GenBank/DDBJ whole genome shotgun (WGS) entry which is preliminary data.</text>
</comment>
<feature type="signal peptide" evidence="2">
    <location>
        <begin position="1"/>
        <end position="22"/>
    </location>
</feature>
<evidence type="ECO:0000256" key="2">
    <source>
        <dbReference type="SAM" id="SignalP"/>
    </source>
</evidence>
<dbReference type="AlphaFoldDB" id="A0AA38XFI6"/>
<sequence>MALLLTVALSVVLAALAGPSSAIAMIPRQISFPDSRQLIFLPQKALFYPSEVSLVDYRLSNEASVEMALEQIAPAAISELSSGTQKIIDNLTDYPSRTLTYSKPSQGGWNDSYTYMATMPHQVNMVSLIDSVSNDNSEIRRTLQPYVFQDCHYQLFQGIQDQSSTYISFGEHEPRFKDVLTLADTHPESASKLCEDSAWFQFPLYGRRIIWCNPNNTTADPALLAVHVLYQGDPGPGSPTVQSIIACVVRARWLPSTVTTTGSSRTVANKDIIDFSNATAFKDGVDDTGKSIGSHPLESRMIRISAEWAKRVTKLHFDIAKYGLELIPQIQPPLLATALSDIGPDYRTIASTSQYVGFSPSALPEQTMTGLNKDQYDSFKAFLTEQGSLRKYDLVGGYIIGLNWTDASSLTFLDVEYSRTGYGYDVSHVTVKLSLAVLATYASIVVIYLLYTLISGRSGTSWDSIGELFMLCLNSKQPSHLQGTSAGVETIGTYRKLMNVRINKARSAEIVFAHDPAVEKPDYSLVDVNKKYY</sequence>
<organism evidence="3 4">
    <name type="scientific">Cladophialophora chaetospira</name>
    <dbReference type="NCBI Taxonomy" id="386627"/>
    <lineage>
        <taxon>Eukaryota</taxon>
        <taxon>Fungi</taxon>
        <taxon>Dikarya</taxon>
        <taxon>Ascomycota</taxon>
        <taxon>Pezizomycotina</taxon>
        <taxon>Eurotiomycetes</taxon>
        <taxon>Chaetothyriomycetidae</taxon>
        <taxon>Chaetothyriales</taxon>
        <taxon>Herpotrichiellaceae</taxon>
        <taxon>Cladophialophora</taxon>
    </lineage>
</organism>
<keyword evidence="1" id="KW-0472">Membrane</keyword>
<feature type="chain" id="PRO_5041293657" evidence="2">
    <location>
        <begin position="23"/>
        <end position="533"/>
    </location>
</feature>
<keyword evidence="2" id="KW-0732">Signal</keyword>
<name>A0AA38XFI6_9EURO</name>
<keyword evidence="4" id="KW-1185">Reference proteome</keyword>
<reference evidence="3" key="1">
    <citation type="submission" date="2022-10" db="EMBL/GenBank/DDBJ databases">
        <title>Culturing micro-colonial fungi from biological soil crusts in the Mojave desert and describing Neophaeococcomyces mojavensis, and introducing the new genera and species Taxawa tesnikishii.</title>
        <authorList>
            <person name="Kurbessoian T."/>
            <person name="Stajich J.E."/>
        </authorList>
    </citation>
    <scope>NUCLEOTIDE SEQUENCE</scope>
    <source>
        <strain evidence="3">TK_41</strain>
    </source>
</reference>
<keyword evidence="1" id="KW-1133">Transmembrane helix</keyword>
<gene>
    <name evidence="3" type="ORF">H2200_004029</name>
</gene>
<evidence type="ECO:0000313" key="4">
    <source>
        <dbReference type="Proteomes" id="UP001172673"/>
    </source>
</evidence>
<feature type="transmembrane region" description="Helical" evidence="1">
    <location>
        <begin position="433"/>
        <end position="454"/>
    </location>
</feature>
<dbReference type="Proteomes" id="UP001172673">
    <property type="component" value="Unassembled WGS sequence"/>
</dbReference>
<accession>A0AA38XFI6</accession>
<proteinExistence type="predicted"/>
<evidence type="ECO:0000256" key="1">
    <source>
        <dbReference type="SAM" id="Phobius"/>
    </source>
</evidence>
<keyword evidence="1" id="KW-0812">Transmembrane</keyword>
<evidence type="ECO:0000313" key="3">
    <source>
        <dbReference type="EMBL" id="KAJ9612432.1"/>
    </source>
</evidence>
<protein>
    <submittedName>
        <fullName evidence="3">Uncharacterized protein</fullName>
    </submittedName>
</protein>
<dbReference type="EMBL" id="JAPDRK010000005">
    <property type="protein sequence ID" value="KAJ9612432.1"/>
    <property type="molecule type" value="Genomic_DNA"/>
</dbReference>